<keyword evidence="2" id="KW-0472">Membrane</keyword>
<dbReference type="OrthoDB" id="1099872at2"/>
<sequence>MKDYIKHKLRGKSIGEIIGIIIAGGIFIVGLAILFGFVLMWLWNWLMPEIFGLPTLDYWQAVGLFILSKLLIGGCGGGKSHGKKEYHCDNKAQKKSEFSKWKHYGDFWKEEGEKQYQSYINRKTEKQHDHPNSPETPA</sequence>
<accession>A0A2A4G5U7</accession>
<feature type="transmembrane region" description="Helical" evidence="2">
    <location>
        <begin position="20"/>
        <end position="46"/>
    </location>
</feature>
<dbReference type="EMBL" id="NBWU01000004">
    <property type="protein sequence ID" value="PCE63803.1"/>
    <property type="molecule type" value="Genomic_DNA"/>
</dbReference>
<organism evidence="3 4">
    <name type="scientific">Sediminicola luteus</name>
    <dbReference type="NCBI Taxonomy" id="319238"/>
    <lineage>
        <taxon>Bacteria</taxon>
        <taxon>Pseudomonadati</taxon>
        <taxon>Bacteroidota</taxon>
        <taxon>Flavobacteriia</taxon>
        <taxon>Flavobacteriales</taxon>
        <taxon>Flavobacteriaceae</taxon>
        <taxon>Sediminicola</taxon>
    </lineage>
</organism>
<keyword evidence="2" id="KW-1133">Transmembrane helix</keyword>
<dbReference type="AlphaFoldDB" id="A0A2A4G5U7"/>
<protein>
    <submittedName>
        <fullName evidence="3">Uncharacterized protein</fullName>
    </submittedName>
</protein>
<comment type="caution">
    <text evidence="3">The sequence shown here is derived from an EMBL/GenBank/DDBJ whole genome shotgun (WGS) entry which is preliminary data.</text>
</comment>
<keyword evidence="2" id="KW-0812">Transmembrane</keyword>
<feature type="transmembrane region" description="Helical" evidence="2">
    <location>
        <begin position="58"/>
        <end position="77"/>
    </location>
</feature>
<proteinExistence type="predicted"/>
<evidence type="ECO:0000313" key="4">
    <source>
        <dbReference type="Proteomes" id="UP000219559"/>
    </source>
</evidence>
<feature type="region of interest" description="Disordered" evidence="1">
    <location>
        <begin position="119"/>
        <end position="138"/>
    </location>
</feature>
<reference evidence="3 4" key="1">
    <citation type="submission" date="2017-04" db="EMBL/GenBank/DDBJ databases">
        <title>A new member of the family Flavobacteriaceae isolated from ascidians.</title>
        <authorList>
            <person name="Chen L."/>
        </authorList>
    </citation>
    <scope>NUCLEOTIDE SEQUENCE [LARGE SCALE GENOMIC DNA]</scope>
    <source>
        <strain evidence="3 4">HQA918</strain>
    </source>
</reference>
<evidence type="ECO:0000256" key="2">
    <source>
        <dbReference type="SAM" id="Phobius"/>
    </source>
</evidence>
<evidence type="ECO:0000256" key="1">
    <source>
        <dbReference type="SAM" id="MobiDB-lite"/>
    </source>
</evidence>
<evidence type="ECO:0000313" key="3">
    <source>
        <dbReference type="EMBL" id="PCE63803.1"/>
    </source>
</evidence>
<feature type="compositionally biased region" description="Basic and acidic residues" evidence="1">
    <location>
        <begin position="122"/>
        <end position="132"/>
    </location>
</feature>
<keyword evidence="4" id="KW-1185">Reference proteome</keyword>
<dbReference type="Proteomes" id="UP000219559">
    <property type="component" value="Unassembled WGS sequence"/>
</dbReference>
<name>A0A2A4G5U7_9FLAO</name>
<dbReference type="RefSeq" id="WP_097442519.1">
    <property type="nucleotide sequence ID" value="NZ_NBWU01000004.1"/>
</dbReference>
<gene>
    <name evidence="3" type="ORF">B7P33_11070</name>
</gene>